<dbReference type="EMBL" id="BJLB01000001">
    <property type="protein sequence ID" value="GEA39161.1"/>
    <property type="molecule type" value="Genomic_DNA"/>
</dbReference>
<sequence>MATVSTKTAAGAAKTSKAENTTSETEKAIETANTALEEVVKLVYVGPTLPNGQLKQNSIFEGTEKEIKEELKKVLEKYPLAEKMLVPVRKLAEAKRKAGTAGNIMNKWYADIASGMEKEFKEE</sequence>
<feature type="compositionally biased region" description="Low complexity" evidence="1">
    <location>
        <begin position="1"/>
        <end position="15"/>
    </location>
</feature>
<name>A0A829WHV1_9FIRM</name>
<evidence type="ECO:0000313" key="4">
    <source>
        <dbReference type="Proteomes" id="UP000315200"/>
    </source>
</evidence>
<accession>A0A829WHV1</accession>
<organism evidence="3 4">
    <name type="scientific">Enterocloster clostridioformis</name>
    <dbReference type="NCBI Taxonomy" id="1531"/>
    <lineage>
        <taxon>Bacteria</taxon>
        <taxon>Bacillati</taxon>
        <taxon>Bacillota</taxon>
        <taxon>Clostridia</taxon>
        <taxon>Lachnospirales</taxon>
        <taxon>Lachnospiraceae</taxon>
        <taxon>Enterocloster</taxon>
    </lineage>
</organism>
<comment type="caution">
    <text evidence="3">The sequence shown here is derived from an EMBL/GenBank/DDBJ whole genome shotgun (WGS) entry which is preliminary data.</text>
</comment>
<gene>
    <name evidence="2" type="ORF">Ccl03g_45290</name>
    <name evidence="3" type="ORF">Ccl03g_48740</name>
</gene>
<protein>
    <submittedName>
        <fullName evidence="3">Uncharacterized protein</fullName>
    </submittedName>
</protein>
<dbReference type="Proteomes" id="UP000315200">
    <property type="component" value="Unassembled WGS sequence"/>
</dbReference>
<dbReference type="EMBL" id="BJLB01000001">
    <property type="protein sequence ID" value="GEA38816.1"/>
    <property type="molecule type" value="Genomic_DNA"/>
</dbReference>
<evidence type="ECO:0000256" key="1">
    <source>
        <dbReference type="SAM" id="MobiDB-lite"/>
    </source>
</evidence>
<evidence type="ECO:0000313" key="3">
    <source>
        <dbReference type="EMBL" id="GEA39161.1"/>
    </source>
</evidence>
<feature type="region of interest" description="Disordered" evidence="1">
    <location>
        <begin position="1"/>
        <end position="26"/>
    </location>
</feature>
<dbReference type="RefSeq" id="WP_141267803.1">
    <property type="nucleotide sequence ID" value="NZ_BJLB01000001.1"/>
</dbReference>
<reference evidence="3 4" key="1">
    <citation type="submission" date="2019-06" db="EMBL/GenBank/DDBJ databases">
        <title>Draft genome sequence of [Clostridium] clostridioforme NBRC 113352.</title>
        <authorList>
            <person name="Miura T."/>
            <person name="Furukawa M."/>
            <person name="Shimamura M."/>
            <person name="Ohyama Y."/>
            <person name="Yamazoe A."/>
            <person name="Kawasaki H."/>
        </authorList>
    </citation>
    <scope>NUCLEOTIDE SEQUENCE [LARGE SCALE GENOMIC DNA]</scope>
    <source>
        <strain evidence="3 4">NBRC 113352</strain>
    </source>
</reference>
<evidence type="ECO:0000313" key="2">
    <source>
        <dbReference type="EMBL" id="GEA38816.1"/>
    </source>
</evidence>
<dbReference type="AlphaFoldDB" id="A0A829WHV1"/>
<proteinExistence type="predicted"/>